<accession>K0S9T3</accession>
<reference evidence="3 4" key="1">
    <citation type="journal article" date="2012" name="Genome Biol.">
        <title>Genome and low-iron response of an oceanic diatom adapted to chronic iron limitation.</title>
        <authorList>
            <person name="Lommer M."/>
            <person name="Specht M."/>
            <person name="Roy A.S."/>
            <person name="Kraemer L."/>
            <person name="Andreson R."/>
            <person name="Gutowska M.A."/>
            <person name="Wolf J."/>
            <person name="Bergner S.V."/>
            <person name="Schilhabel M.B."/>
            <person name="Klostermeier U.C."/>
            <person name="Beiko R.G."/>
            <person name="Rosenstiel P."/>
            <person name="Hippler M."/>
            <person name="Laroche J."/>
        </authorList>
    </citation>
    <scope>NUCLEOTIDE SEQUENCE [LARGE SCALE GENOMIC DNA]</scope>
    <source>
        <strain evidence="3 4">CCMP1005</strain>
    </source>
</reference>
<feature type="compositionally biased region" description="Basic and acidic residues" evidence="1">
    <location>
        <begin position="99"/>
        <end position="109"/>
    </location>
</feature>
<sequence length="171" mass="18110">MIVVSALPRPSCRAGQARAAGGLWWPPKSRAFPASRYTIYLGMDCTPSRANGLAKSNLCNSTSYERSNVRMSSVLSRRQQVTHAKPPTSSGPPMPLLRPTDRGAAKEPNTDMGSEGGVDGVDGPRFGHAALQGISSIPDLINGSETSAGRANAMMQKFSVAPTRLIDNVGR</sequence>
<evidence type="ECO:0000313" key="3">
    <source>
        <dbReference type="EMBL" id="EJK57666.1"/>
    </source>
</evidence>
<dbReference type="InterPro" id="IPR049223">
    <property type="entry name" value="DUF6820"/>
</dbReference>
<dbReference type="Proteomes" id="UP000266841">
    <property type="component" value="Unassembled WGS sequence"/>
</dbReference>
<proteinExistence type="predicted"/>
<keyword evidence="4" id="KW-1185">Reference proteome</keyword>
<evidence type="ECO:0000313" key="4">
    <source>
        <dbReference type="Proteomes" id="UP000266841"/>
    </source>
</evidence>
<organism evidence="3 4">
    <name type="scientific">Thalassiosira oceanica</name>
    <name type="common">Marine diatom</name>
    <dbReference type="NCBI Taxonomy" id="159749"/>
    <lineage>
        <taxon>Eukaryota</taxon>
        <taxon>Sar</taxon>
        <taxon>Stramenopiles</taxon>
        <taxon>Ochrophyta</taxon>
        <taxon>Bacillariophyta</taxon>
        <taxon>Coscinodiscophyceae</taxon>
        <taxon>Thalassiosirophycidae</taxon>
        <taxon>Thalassiosirales</taxon>
        <taxon>Thalassiosiraceae</taxon>
        <taxon>Thalassiosira</taxon>
    </lineage>
</organism>
<dbReference type="Pfam" id="PF20699">
    <property type="entry name" value="DUF6820"/>
    <property type="match status" value="1"/>
</dbReference>
<protein>
    <recommendedName>
        <fullName evidence="2">DUF6820 domain-containing protein</fullName>
    </recommendedName>
</protein>
<feature type="compositionally biased region" description="Polar residues" evidence="1">
    <location>
        <begin position="69"/>
        <end position="82"/>
    </location>
</feature>
<evidence type="ECO:0000256" key="1">
    <source>
        <dbReference type="SAM" id="MobiDB-lite"/>
    </source>
</evidence>
<dbReference type="AlphaFoldDB" id="K0S9T3"/>
<feature type="domain" description="DUF6820" evidence="2">
    <location>
        <begin position="146"/>
        <end position="171"/>
    </location>
</feature>
<evidence type="ECO:0000259" key="2">
    <source>
        <dbReference type="Pfam" id="PF20699"/>
    </source>
</evidence>
<comment type="caution">
    <text evidence="3">The sequence shown here is derived from an EMBL/GenBank/DDBJ whole genome shotgun (WGS) entry which is preliminary data.</text>
</comment>
<dbReference type="EMBL" id="AGNL01027432">
    <property type="protein sequence ID" value="EJK57666.1"/>
    <property type="molecule type" value="Genomic_DNA"/>
</dbReference>
<name>K0S9T3_THAOC</name>
<feature type="region of interest" description="Disordered" evidence="1">
    <location>
        <begin position="69"/>
        <end position="119"/>
    </location>
</feature>
<gene>
    <name evidence="3" type="ORF">THAOC_22263</name>
</gene>